<proteinExistence type="predicted"/>
<gene>
    <name evidence="1" type="ORF">CIB95_00480</name>
</gene>
<dbReference type="AlphaFoldDB" id="A0A263BWP8"/>
<accession>A0A263BWP8</accession>
<dbReference type="RefSeq" id="WP_094920423.1">
    <property type="nucleotide sequence ID" value="NZ_NPIA01000001.1"/>
</dbReference>
<evidence type="ECO:0000313" key="2">
    <source>
        <dbReference type="Proteomes" id="UP000217083"/>
    </source>
</evidence>
<name>A0A263BWP8_9BACI</name>
<dbReference type="Proteomes" id="UP000217083">
    <property type="component" value="Unassembled WGS sequence"/>
</dbReference>
<protein>
    <submittedName>
        <fullName evidence="1">Uncharacterized protein</fullName>
    </submittedName>
</protein>
<reference evidence="2" key="1">
    <citation type="submission" date="2017-08" db="EMBL/GenBank/DDBJ databases">
        <authorList>
            <person name="Huang Z."/>
        </authorList>
    </citation>
    <scope>NUCLEOTIDE SEQUENCE [LARGE SCALE GENOMIC DNA]</scope>
    <source>
        <strain evidence="2">SA5d-4</strain>
    </source>
</reference>
<reference evidence="1 2" key="2">
    <citation type="submission" date="2017-09" db="EMBL/GenBank/DDBJ databases">
        <title>Bacillus patelloidae sp. nov., isolated from the intestinal tract of a marine limpet.</title>
        <authorList>
            <person name="Liu R."/>
            <person name="Dong C."/>
            <person name="Shao Z."/>
        </authorList>
    </citation>
    <scope>NUCLEOTIDE SEQUENCE [LARGE SCALE GENOMIC DNA]</scope>
    <source>
        <strain evidence="1 2">SA5d-4</strain>
    </source>
</reference>
<dbReference type="EMBL" id="NPIA01000001">
    <property type="protein sequence ID" value="OZM58090.1"/>
    <property type="molecule type" value="Genomic_DNA"/>
</dbReference>
<comment type="caution">
    <text evidence="1">The sequence shown here is derived from an EMBL/GenBank/DDBJ whole genome shotgun (WGS) entry which is preliminary data.</text>
</comment>
<evidence type="ECO:0000313" key="1">
    <source>
        <dbReference type="EMBL" id="OZM58090.1"/>
    </source>
</evidence>
<keyword evidence="2" id="KW-1185">Reference proteome</keyword>
<organism evidence="1 2">
    <name type="scientific">Lottiidibacillus patelloidae</name>
    <dbReference type="NCBI Taxonomy" id="2670334"/>
    <lineage>
        <taxon>Bacteria</taxon>
        <taxon>Bacillati</taxon>
        <taxon>Bacillota</taxon>
        <taxon>Bacilli</taxon>
        <taxon>Bacillales</taxon>
        <taxon>Bacillaceae</taxon>
        <taxon>Lottiidibacillus</taxon>
    </lineage>
</organism>
<sequence>MMKKTMALIPTLIIALVYIFLFHNGDSVEYEVLTREDYPKEIQEKLEQKIRNDKEIIVIHDKKNTYIYFSPDHTTNEYITTSLDVKKNKNKYVVTAKVSYATNDTNVNDEILIKLHKISEDDISIKEIDNK</sequence>